<dbReference type="EMBL" id="BMAU01021103">
    <property type="protein sequence ID" value="GFX90711.1"/>
    <property type="molecule type" value="Genomic_DNA"/>
</dbReference>
<dbReference type="AlphaFoldDB" id="A0A8X6RFG8"/>
<dbReference type="Proteomes" id="UP000887159">
    <property type="component" value="Unassembled WGS sequence"/>
</dbReference>
<reference evidence="1" key="1">
    <citation type="submission" date="2020-08" db="EMBL/GenBank/DDBJ databases">
        <title>Multicomponent nature underlies the extraordinary mechanical properties of spider dragline silk.</title>
        <authorList>
            <person name="Kono N."/>
            <person name="Nakamura H."/>
            <person name="Mori M."/>
            <person name="Yoshida Y."/>
            <person name="Ohtoshi R."/>
            <person name="Malay A.D."/>
            <person name="Moran D.A.P."/>
            <person name="Tomita M."/>
            <person name="Numata K."/>
            <person name="Arakawa K."/>
        </authorList>
    </citation>
    <scope>NUCLEOTIDE SEQUENCE</scope>
</reference>
<gene>
    <name evidence="1" type="ORF">TNCV_3195291</name>
</gene>
<name>A0A8X6RFG8_TRICX</name>
<comment type="caution">
    <text evidence="1">The sequence shown here is derived from an EMBL/GenBank/DDBJ whole genome shotgun (WGS) entry which is preliminary data.</text>
</comment>
<evidence type="ECO:0000313" key="1">
    <source>
        <dbReference type="EMBL" id="GFX90711.1"/>
    </source>
</evidence>
<accession>A0A8X6RFG8</accession>
<keyword evidence="2" id="KW-1185">Reference proteome</keyword>
<protein>
    <submittedName>
        <fullName evidence="1">Uncharacterized protein</fullName>
    </submittedName>
</protein>
<organism evidence="1 2">
    <name type="scientific">Trichonephila clavipes</name>
    <name type="common">Golden silk orbweaver</name>
    <name type="synonym">Nephila clavipes</name>
    <dbReference type="NCBI Taxonomy" id="2585209"/>
    <lineage>
        <taxon>Eukaryota</taxon>
        <taxon>Metazoa</taxon>
        <taxon>Ecdysozoa</taxon>
        <taxon>Arthropoda</taxon>
        <taxon>Chelicerata</taxon>
        <taxon>Arachnida</taxon>
        <taxon>Araneae</taxon>
        <taxon>Araneomorphae</taxon>
        <taxon>Entelegynae</taxon>
        <taxon>Araneoidea</taxon>
        <taxon>Nephilidae</taxon>
        <taxon>Trichonephila</taxon>
    </lineage>
</organism>
<evidence type="ECO:0000313" key="2">
    <source>
        <dbReference type="Proteomes" id="UP000887159"/>
    </source>
</evidence>
<proteinExistence type="predicted"/>
<sequence length="99" mass="11378">MATVSTTNNVVFQQDNVKCHEAKIDCVWLEEYKNDFLLLPGILSENMQKATGTYGPAHHQQDFRKNTLFGIFPYILLRDDSLFSWLNFSRGNLSAQVHV</sequence>